<organism evidence="1 2">
    <name type="scientific">Achromobacter deleyi</name>
    <dbReference type="NCBI Taxonomy" id="1353891"/>
    <lineage>
        <taxon>Bacteria</taxon>
        <taxon>Pseudomonadati</taxon>
        <taxon>Pseudomonadota</taxon>
        <taxon>Betaproteobacteria</taxon>
        <taxon>Burkholderiales</taxon>
        <taxon>Alcaligenaceae</taxon>
        <taxon>Achromobacter</taxon>
    </lineage>
</organism>
<evidence type="ECO:0000313" key="2">
    <source>
        <dbReference type="Proteomes" id="UP000595231"/>
    </source>
</evidence>
<reference evidence="1 2" key="1">
    <citation type="submission" date="2020-12" db="EMBL/GenBank/DDBJ databases">
        <title>FDA dAtabase for Regulatory Grade micrObial Sequences (FDA-ARGOS): Supporting development and validation of Infectious Disease Dx tests.</title>
        <authorList>
            <person name="Sproer C."/>
            <person name="Gronow S."/>
            <person name="Severitt S."/>
            <person name="Schroder I."/>
            <person name="Tallon L."/>
            <person name="Sadzewicz L."/>
            <person name="Zhao X."/>
            <person name="Boylan J."/>
            <person name="Ott S."/>
            <person name="Bowen H."/>
            <person name="Vavikolanu K."/>
            <person name="Mehta A."/>
            <person name="Aluvathingal J."/>
            <person name="Nadendla S."/>
            <person name="Lowell S."/>
            <person name="Myers T."/>
            <person name="Yan Y."/>
            <person name="Sichtig H."/>
        </authorList>
    </citation>
    <scope>NUCLEOTIDE SEQUENCE [LARGE SCALE GENOMIC DNA]</scope>
    <source>
        <strain evidence="1 2">FDAARGOS_1050</strain>
    </source>
</reference>
<dbReference type="RefSeq" id="WP_198486735.1">
    <property type="nucleotide sequence ID" value="NZ_CP065997.1"/>
</dbReference>
<dbReference type="Proteomes" id="UP000595231">
    <property type="component" value="Chromosome"/>
</dbReference>
<name>A0A7T4E568_9BURK</name>
<dbReference type="Gene3D" id="3.40.800.10">
    <property type="entry name" value="Ureohydrolase domain"/>
    <property type="match status" value="1"/>
</dbReference>
<proteinExistence type="predicted"/>
<sequence>MVALEEAFHAASRPVVFDTDGSVGALPAEIRLILNDDWREAIRYGCRRDVLRACMRNLESRMPAAGDHGTVFLGSGDFHHLSLPLVERCARLQTHAGLRVVVLDNHPDNMRFPWGVHCGSWVHHVARIPEVAQVHIIGITSGDLGFAHAWEHKLGSLLAGKISYWSTGVDTRWARWLGLQAHFHSFPDRESLILAASAALRAERRPTYCSIDKDVLSQDEVHTNWDQGVLRRADVAAIVNALQGCVVGSDVTGDVSVWRYRTAWKRWLSAADGQETAHLVEHLLPWQARQNAFNWQILRMLNAAR</sequence>
<gene>
    <name evidence="1" type="ORF">I6I07_11590</name>
</gene>
<dbReference type="AlphaFoldDB" id="A0A7T4E568"/>
<evidence type="ECO:0008006" key="3">
    <source>
        <dbReference type="Google" id="ProtNLM"/>
    </source>
</evidence>
<dbReference type="InterPro" id="IPR023696">
    <property type="entry name" value="Ureohydrolase_dom_sf"/>
</dbReference>
<accession>A0A7T4E568</accession>
<dbReference type="EMBL" id="CP065997">
    <property type="protein sequence ID" value="QQB37192.1"/>
    <property type="molecule type" value="Genomic_DNA"/>
</dbReference>
<evidence type="ECO:0000313" key="1">
    <source>
        <dbReference type="EMBL" id="QQB37192.1"/>
    </source>
</evidence>
<dbReference type="SUPFAM" id="SSF52768">
    <property type="entry name" value="Arginase/deacetylase"/>
    <property type="match status" value="1"/>
</dbReference>
<protein>
    <recommendedName>
        <fullName evidence="3">Arginase family protein</fullName>
    </recommendedName>
</protein>